<feature type="transmembrane region" description="Helical" evidence="6">
    <location>
        <begin position="442"/>
        <end position="461"/>
    </location>
</feature>
<feature type="transmembrane region" description="Helical" evidence="6">
    <location>
        <begin position="159"/>
        <end position="181"/>
    </location>
</feature>
<dbReference type="Pfam" id="PF01943">
    <property type="entry name" value="Polysacc_synt"/>
    <property type="match status" value="1"/>
</dbReference>
<comment type="subcellular location">
    <subcellularLocation>
        <location evidence="1">Cell membrane</location>
        <topology evidence="1">Multi-pass membrane protein</topology>
    </subcellularLocation>
</comment>
<feature type="transmembrane region" description="Helical" evidence="6">
    <location>
        <begin position="86"/>
        <end position="113"/>
    </location>
</feature>
<feature type="transmembrane region" description="Helical" evidence="6">
    <location>
        <begin position="306"/>
        <end position="327"/>
    </location>
</feature>
<keyword evidence="4 6" id="KW-1133">Transmembrane helix</keyword>
<feature type="transmembrane region" description="Helical" evidence="6">
    <location>
        <begin position="125"/>
        <end position="147"/>
    </location>
</feature>
<evidence type="ECO:0000256" key="3">
    <source>
        <dbReference type="ARBA" id="ARBA00022692"/>
    </source>
</evidence>
<feature type="transmembrane region" description="Helical" evidence="6">
    <location>
        <begin position="347"/>
        <end position="367"/>
    </location>
</feature>
<feature type="transmembrane region" description="Helical" evidence="6">
    <location>
        <begin position="187"/>
        <end position="207"/>
    </location>
</feature>
<dbReference type="GO" id="GO:0005886">
    <property type="term" value="C:plasma membrane"/>
    <property type="evidence" value="ECO:0007669"/>
    <property type="project" value="UniProtKB-SubCell"/>
</dbReference>
<evidence type="ECO:0000256" key="5">
    <source>
        <dbReference type="ARBA" id="ARBA00023136"/>
    </source>
</evidence>
<comment type="caution">
    <text evidence="7">The sequence shown here is derived from an EMBL/GenBank/DDBJ whole genome shotgun (WGS) entry which is preliminary data.</text>
</comment>
<dbReference type="PANTHER" id="PTHR30250">
    <property type="entry name" value="PST FAMILY PREDICTED COLANIC ACID TRANSPORTER"/>
    <property type="match status" value="1"/>
</dbReference>
<feature type="transmembrane region" description="Helical" evidence="6">
    <location>
        <begin position="404"/>
        <end position="422"/>
    </location>
</feature>
<feature type="transmembrane region" description="Helical" evidence="6">
    <location>
        <begin position="15"/>
        <end position="34"/>
    </location>
</feature>
<reference evidence="7" key="2">
    <citation type="journal article" date="2021" name="PeerJ">
        <title>Extensive microbial diversity within the chicken gut microbiome revealed by metagenomics and culture.</title>
        <authorList>
            <person name="Gilroy R."/>
            <person name="Ravi A."/>
            <person name="Getino M."/>
            <person name="Pursley I."/>
            <person name="Horton D.L."/>
            <person name="Alikhan N.F."/>
            <person name="Baker D."/>
            <person name="Gharbi K."/>
            <person name="Hall N."/>
            <person name="Watson M."/>
            <person name="Adriaenssens E.M."/>
            <person name="Foster-Nyarko E."/>
            <person name="Jarju S."/>
            <person name="Secka A."/>
            <person name="Antonio M."/>
            <person name="Oren A."/>
            <person name="Chaudhuri R.R."/>
            <person name="La Ragione R."/>
            <person name="Hildebrand F."/>
            <person name="Pallen M.J."/>
        </authorList>
    </citation>
    <scope>NUCLEOTIDE SEQUENCE</scope>
    <source>
        <strain evidence="7">2478</strain>
    </source>
</reference>
<organism evidence="7 8">
    <name type="scientific">Candidatus Cryptobacteroides excrementipullorum</name>
    <dbReference type="NCBI Taxonomy" id="2840761"/>
    <lineage>
        <taxon>Bacteria</taxon>
        <taxon>Pseudomonadati</taxon>
        <taxon>Bacteroidota</taxon>
        <taxon>Bacteroidia</taxon>
        <taxon>Bacteroidales</taxon>
        <taxon>Candidatus Cryptobacteroides</taxon>
    </lineage>
</organism>
<proteinExistence type="predicted"/>
<sequence length="511" mass="58559">MTALNNSKRIFKNTLYLYFRTFITMVVSIFTSRVVLDVLGVEDYGIYNVVGGFVSMFSIISGTLTVASQRYLSYELGRDNPDIQKVFSVTLFIHFILAIIILLLLETIGVWFLNSKMNINADRMYAANWVFQCSIVTFCVNLISVPYNALIIANERMNVFAFISIFEVTAKLGAVYLLTLFRFDKLIVYALLMLLISITLRLIYSIYCKRNIEGSRFKFVQDKNLYKNMLQFCGWNFIGTTSGILNGQGINILINLFFGVTFNAARGIAEQVNNAIYNFVSNFTMALNPQITKSFASKDYQYMNKLILRGTNYAFYLLWLICLPILIESDFILDLWLKTVPPYALIFVRYAIIYTLCQTLSQTLYAAMLATGKIKKYQIVVGTLNIMAFPVAFLFFKIGLPAEFGYISTIIFSILCLFVRIIMLQDMIPGFRAIRYLKESLLNILLVLILSLGMVLCFDYITPRSNLLLFLLTCLFSVLVTFGCIYFVGLDKSERLFVVDFIRKKFLKEIS</sequence>
<evidence type="ECO:0000313" key="7">
    <source>
        <dbReference type="EMBL" id="MBO8478444.1"/>
    </source>
</evidence>
<evidence type="ECO:0000256" key="4">
    <source>
        <dbReference type="ARBA" id="ARBA00022989"/>
    </source>
</evidence>
<dbReference type="Proteomes" id="UP000823771">
    <property type="component" value="Unassembled WGS sequence"/>
</dbReference>
<evidence type="ECO:0000256" key="6">
    <source>
        <dbReference type="SAM" id="Phobius"/>
    </source>
</evidence>
<gene>
    <name evidence="7" type="ORF">IAB80_06130</name>
</gene>
<dbReference type="EMBL" id="JADILZ010000054">
    <property type="protein sequence ID" value="MBO8478444.1"/>
    <property type="molecule type" value="Genomic_DNA"/>
</dbReference>
<keyword evidence="3 6" id="KW-0812">Transmembrane</keyword>
<protein>
    <submittedName>
        <fullName evidence="7">Lipopolysaccharide biosynthesis protein</fullName>
    </submittedName>
</protein>
<name>A0A9D9NLS8_9BACT</name>
<evidence type="ECO:0000256" key="1">
    <source>
        <dbReference type="ARBA" id="ARBA00004651"/>
    </source>
</evidence>
<feature type="transmembrane region" description="Helical" evidence="6">
    <location>
        <begin position="467"/>
        <end position="488"/>
    </location>
</feature>
<feature type="transmembrane region" description="Helical" evidence="6">
    <location>
        <begin position="46"/>
        <end position="66"/>
    </location>
</feature>
<dbReference type="PANTHER" id="PTHR30250:SF26">
    <property type="entry name" value="PSMA PROTEIN"/>
    <property type="match status" value="1"/>
</dbReference>
<dbReference type="InterPro" id="IPR002797">
    <property type="entry name" value="Polysacc_synth"/>
</dbReference>
<dbReference type="InterPro" id="IPR050833">
    <property type="entry name" value="Poly_Biosynth_Transport"/>
</dbReference>
<feature type="transmembrane region" description="Helical" evidence="6">
    <location>
        <begin position="379"/>
        <end position="398"/>
    </location>
</feature>
<evidence type="ECO:0000256" key="2">
    <source>
        <dbReference type="ARBA" id="ARBA00022475"/>
    </source>
</evidence>
<keyword evidence="2" id="KW-1003">Cell membrane</keyword>
<evidence type="ECO:0000313" key="8">
    <source>
        <dbReference type="Proteomes" id="UP000823771"/>
    </source>
</evidence>
<reference evidence="7" key="1">
    <citation type="submission" date="2020-10" db="EMBL/GenBank/DDBJ databases">
        <authorList>
            <person name="Gilroy R."/>
        </authorList>
    </citation>
    <scope>NUCLEOTIDE SEQUENCE</scope>
    <source>
        <strain evidence="7">2478</strain>
    </source>
</reference>
<keyword evidence="5 6" id="KW-0472">Membrane</keyword>
<accession>A0A9D9NLS8</accession>
<dbReference type="AlphaFoldDB" id="A0A9D9NLS8"/>